<accession>A0A6A3LC03</accession>
<evidence type="ECO:0000256" key="1">
    <source>
        <dbReference type="SAM" id="SignalP"/>
    </source>
</evidence>
<name>A0A6A3LC03_9STRA</name>
<organism evidence="2 4">
    <name type="scientific">Phytophthora rubi</name>
    <dbReference type="NCBI Taxonomy" id="129364"/>
    <lineage>
        <taxon>Eukaryota</taxon>
        <taxon>Sar</taxon>
        <taxon>Stramenopiles</taxon>
        <taxon>Oomycota</taxon>
        <taxon>Peronosporomycetes</taxon>
        <taxon>Peronosporales</taxon>
        <taxon>Peronosporaceae</taxon>
        <taxon>Phytophthora</taxon>
    </lineage>
</organism>
<reference evidence="2 4" key="1">
    <citation type="submission" date="2018-09" db="EMBL/GenBank/DDBJ databases">
        <title>Genomic investigation of the strawberry pathogen Phytophthora fragariae indicates pathogenicity is determined by transcriptional variation in three key races.</title>
        <authorList>
            <person name="Adams T.M."/>
            <person name="Armitage A.D."/>
            <person name="Sobczyk M.K."/>
            <person name="Bates H.J."/>
            <person name="Dunwell J.M."/>
            <person name="Nellist C.F."/>
            <person name="Harrison R.J."/>
        </authorList>
    </citation>
    <scope>NUCLEOTIDE SEQUENCE [LARGE SCALE GENOMIC DNA]</scope>
    <source>
        <strain evidence="2 4">SCRP249</strain>
        <strain evidence="3 5">SCRP333</strain>
    </source>
</reference>
<evidence type="ECO:0008006" key="6">
    <source>
        <dbReference type="Google" id="ProtNLM"/>
    </source>
</evidence>
<dbReference type="AlphaFoldDB" id="A0A6A3LC03"/>
<evidence type="ECO:0000313" key="2">
    <source>
        <dbReference type="EMBL" id="KAE9016961.1"/>
    </source>
</evidence>
<keyword evidence="5" id="KW-1185">Reference proteome</keyword>
<comment type="caution">
    <text evidence="2">The sequence shown here is derived from an EMBL/GenBank/DDBJ whole genome shotgun (WGS) entry which is preliminary data.</text>
</comment>
<protein>
    <recommendedName>
        <fullName evidence="6">RxLR effector protein</fullName>
    </recommendedName>
</protein>
<feature type="chain" id="PRO_5036164920" description="RxLR effector protein" evidence="1">
    <location>
        <begin position="21"/>
        <end position="75"/>
    </location>
</feature>
<evidence type="ECO:0000313" key="4">
    <source>
        <dbReference type="Proteomes" id="UP000429607"/>
    </source>
</evidence>
<proteinExistence type="predicted"/>
<evidence type="ECO:0000313" key="3">
    <source>
        <dbReference type="EMBL" id="KAE9330320.1"/>
    </source>
</evidence>
<keyword evidence="1" id="KW-0732">Signal</keyword>
<evidence type="ECO:0000313" key="5">
    <source>
        <dbReference type="Proteomes" id="UP000434957"/>
    </source>
</evidence>
<gene>
    <name evidence="2" type="ORF">PR001_g14517</name>
    <name evidence="3" type="ORF">PR003_g15327</name>
</gene>
<sequence length="75" mass="8151">MYYLTACLLLHCLYGQTCLSLQCSSRADDTSTKSGDLSPGLTLLAKSIRTPLVLPITRLLARVEDCALDIFCGIL</sequence>
<dbReference type="EMBL" id="QXFT01001058">
    <property type="protein sequence ID" value="KAE9330320.1"/>
    <property type="molecule type" value="Genomic_DNA"/>
</dbReference>
<dbReference type="Proteomes" id="UP000434957">
    <property type="component" value="Unassembled WGS sequence"/>
</dbReference>
<dbReference type="Proteomes" id="UP000429607">
    <property type="component" value="Unassembled WGS sequence"/>
</dbReference>
<feature type="signal peptide" evidence="1">
    <location>
        <begin position="1"/>
        <end position="20"/>
    </location>
</feature>
<dbReference type="EMBL" id="QXFV01001045">
    <property type="protein sequence ID" value="KAE9016961.1"/>
    <property type="molecule type" value="Genomic_DNA"/>
</dbReference>